<reference evidence="3" key="2">
    <citation type="submission" date="2015-07" db="EMBL/GenBank/DDBJ databases">
        <title>The genome sequence of Plasmodium falciparum IGH-CR14.</title>
        <authorList>
            <consortium name="The Broad Institute Genome Sequencing Platform"/>
            <person name="Volkman S.K."/>
            <person name="Neafsey D.E."/>
            <person name="Dash A.P."/>
            <person name="Chitnis C.E."/>
            <person name="Hartl D.L."/>
            <person name="Young S.K."/>
            <person name="Kodira C.D."/>
            <person name="Zeng Q."/>
            <person name="Koehrsen M."/>
            <person name="Godfrey P."/>
            <person name="Alvarado L."/>
            <person name="Berlin A."/>
            <person name="Borenstein D."/>
            <person name="Chen Z."/>
            <person name="Engels R."/>
            <person name="Freedman E."/>
            <person name="Gellesch M."/>
            <person name="Goldberg J."/>
            <person name="Griggs A."/>
            <person name="Gujja S."/>
            <person name="Heiman D."/>
            <person name="Hepburn T."/>
            <person name="Howarth C."/>
            <person name="Jen D."/>
            <person name="Larson L."/>
            <person name="Lewis B."/>
            <person name="Mehta T."/>
            <person name="Park D."/>
            <person name="Pearson M."/>
            <person name="Roberts A."/>
            <person name="Saif S."/>
            <person name="Shea T."/>
            <person name="Shenoy N."/>
            <person name="Sisk P."/>
            <person name="Stolte C."/>
            <person name="Sykes S."/>
            <person name="Walk T."/>
            <person name="White J."/>
            <person name="Yandava C."/>
            <person name="Wirth D.F."/>
            <person name="Nusbaum C."/>
            <person name="Birren B."/>
        </authorList>
    </citation>
    <scope>NUCLEOTIDE SEQUENCE [LARGE SCALE GENOMIC DNA]</scope>
    <source>
        <strain evidence="3">IGH-CR14</strain>
    </source>
</reference>
<protein>
    <submittedName>
        <fullName evidence="2">Rifin</fullName>
    </submittedName>
</protein>
<accession>A0A0L1I6M1</accession>
<dbReference type="EMBL" id="GG665010">
    <property type="protein sequence ID" value="KNG74870.1"/>
    <property type="molecule type" value="Genomic_DNA"/>
</dbReference>
<dbReference type="Pfam" id="PF02009">
    <property type="entry name" value="RIFIN"/>
    <property type="match status" value="2"/>
</dbReference>
<dbReference type="NCBIfam" id="TIGR01477">
    <property type="entry name" value="RIFIN"/>
    <property type="match status" value="1"/>
</dbReference>
<evidence type="ECO:0000313" key="2">
    <source>
        <dbReference type="EMBL" id="KNG74870.1"/>
    </source>
</evidence>
<proteinExistence type="predicted"/>
<dbReference type="Proteomes" id="UP000054562">
    <property type="component" value="Unassembled WGS sequence"/>
</dbReference>
<organism evidence="2 3">
    <name type="scientific">Plasmodium falciparum IGH-CR14</name>
    <dbReference type="NCBI Taxonomy" id="580059"/>
    <lineage>
        <taxon>Eukaryota</taxon>
        <taxon>Sar</taxon>
        <taxon>Alveolata</taxon>
        <taxon>Apicomplexa</taxon>
        <taxon>Aconoidasida</taxon>
        <taxon>Haemosporida</taxon>
        <taxon>Plasmodiidae</taxon>
        <taxon>Plasmodium</taxon>
        <taxon>Plasmodium (Laverania)</taxon>
    </lineage>
</organism>
<feature type="transmembrane region" description="Helical" evidence="1">
    <location>
        <begin position="21"/>
        <end position="39"/>
    </location>
</feature>
<feature type="transmembrane region" description="Helical" evidence="1">
    <location>
        <begin position="465"/>
        <end position="487"/>
    </location>
</feature>
<dbReference type="AlphaFoldDB" id="A0A0L1I6M1"/>
<keyword evidence="1" id="KW-1133">Transmembrane helix</keyword>
<name>A0A0L1I6M1_PLAFA</name>
<gene>
    <name evidence="2" type="ORF">PFMG_01017</name>
</gene>
<keyword evidence="1" id="KW-0812">Transmembrane</keyword>
<dbReference type="InterPro" id="IPR006373">
    <property type="entry name" value="VSA_Rifin"/>
</dbReference>
<reference evidence="3" key="1">
    <citation type="submission" date="2015-07" db="EMBL/GenBank/DDBJ databases">
        <title>Annotation of Plasmodium falciparum IGH-CR14.</title>
        <authorList>
            <consortium name="The Broad Institute Genome Sequencing Platform"/>
            <person name="Volkman S.K."/>
            <person name="Neafsey D.E."/>
            <person name="Dash A.P."/>
            <person name="Chitnis C.E."/>
            <person name="Hartl D.L."/>
            <person name="Young S.K."/>
            <person name="Zeng Q."/>
            <person name="Koehrsen M."/>
            <person name="Alvarado L."/>
            <person name="Berlin A."/>
            <person name="Borenstein D."/>
            <person name="Chapman S.B."/>
            <person name="Chen Z."/>
            <person name="Engels R."/>
            <person name="Freedman E."/>
            <person name="Gellesch M."/>
            <person name="Goldberg J."/>
            <person name="Griggs A."/>
            <person name="Gujja S."/>
            <person name="Heilman E.R."/>
            <person name="Heiman D.I."/>
            <person name="Howarth C."/>
            <person name="Jen D."/>
            <person name="Larson L."/>
            <person name="Mehta T."/>
            <person name="Neiman D."/>
            <person name="Park D."/>
            <person name="Pearson M."/>
            <person name="Roberts A."/>
            <person name="Saif S."/>
            <person name="Shea T."/>
            <person name="Shenoy N."/>
            <person name="Sisk P."/>
            <person name="Stolte C."/>
            <person name="Sykes S."/>
            <person name="Walk T."/>
            <person name="White J."/>
            <person name="Yandava C."/>
            <person name="Haas B."/>
            <person name="Henn M.R."/>
            <person name="Nusbaum C."/>
            <person name="Birren B."/>
        </authorList>
    </citation>
    <scope>NUCLEOTIDE SEQUENCE [LARGE SCALE GENOMIC DNA]</scope>
    <source>
        <strain evidence="3">IGH-CR14</strain>
    </source>
</reference>
<evidence type="ECO:0000313" key="3">
    <source>
        <dbReference type="Proteomes" id="UP000054562"/>
    </source>
</evidence>
<keyword evidence="1" id="KW-0472">Membrane</keyword>
<sequence>MHIEQLLFYTILYCLQKNIYVSCYYTIVLLILIKIYLYYNLSYYVKLYFITNKNIINRVNDQKNAYNISIHHAPKTKTTKIPTIRLLCECELYAAPNNDNDSEIKVVMQNFDRQTEQRFNEYEERMMKNRKKCKEQCYKDIQKIILKDKIEKELKKQLTTLETNIETNDIPTCICEKSVADKTEKLCLKCGYGIGSNVPLVGLINGVTFHASVLKYAVDIGTSEGARVAVSKGMEMATQLLKQRIPGLEDLLKSNLAGIVTKTTYNTPKDLVLALRGAVENACTPSIPDFVGPLPVTCDSPLVDLPNLYLTVPQVAVEASKAGKEAGEAARIAEGIKAVISGIEREFSVSTVGVEGLQSLFTAQNYNNVTKLALAINSEYNASSCIIGRSGAPEAFCSWVKGKFVAAKEIPGKVSSTYNSIEVAVKSIVLKAESVAETAAEKATEEAIKNNIAVVEAKYVICQNAIIASVGTLLIIVLVMIIIYLVLRYRRKNKMNKKAHYTKLLKE</sequence>
<evidence type="ECO:0000256" key="1">
    <source>
        <dbReference type="SAM" id="Phobius"/>
    </source>
</evidence>